<feature type="non-terminal residue" evidence="1">
    <location>
        <position position="58"/>
    </location>
</feature>
<dbReference type="Gene3D" id="2.60.120.620">
    <property type="entry name" value="q2cbj1_9rhob like domain"/>
    <property type="match status" value="1"/>
</dbReference>
<reference evidence="1" key="1">
    <citation type="submission" date="2018-05" db="EMBL/GenBank/DDBJ databases">
        <authorList>
            <person name="Lanie J.A."/>
            <person name="Ng W.-L."/>
            <person name="Kazmierczak K.M."/>
            <person name="Andrzejewski T.M."/>
            <person name="Davidsen T.M."/>
            <person name="Wayne K.J."/>
            <person name="Tettelin H."/>
            <person name="Glass J.I."/>
            <person name="Rusch D."/>
            <person name="Podicherti R."/>
            <person name="Tsui H.-C.T."/>
            <person name="Winkler M.E."/>
        </authorList>
    </citation>
    <scope>NUCLEOTIDE SEQUENCE</scope>
</reference>
<sequence>MADVSVAQECNTLASDQVEFYHEHGYLRIPQVYSEDEISQMADELDWQIETWASKSQG</sequence>
<dbReference type="EMBL" id="UINC01108716">
    <property type="protein sequence ID" value="SVC75022.1"/>
    <property type="molecule type" value="Genomic_DNA"/>
</dbReference>
<name>A0A382PSP5_9ZZZZ</name>
<dbReference type="AlphaFoldDB" id="A0A382PSP5"/>
<proteinExistence type="predicted"/>
<dbReference type="SUPFAM" id="SSF51197">
    <property type="entry name" value="Clavaminate synthase-like"/>
    <property type="match status" value="1"/>
</dbReference>
<accession>A0A382PSP5</accession>
<gene>
    <name evidence="1" type="ORF">METZ01_LOCUS327876</name>
</gene>
<protein>
    <recommendedName>
        <fullName evidence="2">Phytanoyl-CoA dioxygenase family protein</fullName>
    </recommendedName>
</protein>
<organism evidence="1">
    <name type="scientific">marine metagenome</name>
    <dbReference type="NCBI Taxonomy" id="408172"/>
    <lineage>
        <taxon>unclassified sequences</taxon>
        <taxon>metagenomes</taxon>
        <taxon>ecological metagenomes</taxon>
    </lineage>
</organism>
<evidence type="ECO:0000313" key="1">
    <source>
        <dbReference type="EMBL" id="SVC75022.1"/>
    </source>
</evidence>
<evidence type="ECO:0008006" key="2">
    <source>
        <dbReference type="Google" id="ProtNLM"/>
    </source>
</evidence>